<protein>
    <recommendedName>
        <fullName evidence="3">DUF4259 domain-containing protein</fullName>
    </recommendedName>
</protein>
<accession>A0ABP8RAK6</accession>
<organism evidence="1 2">
    <name type="scientific">Actinoallomurus oryzae</name>
    <dbReference type="NCBI Taxonomy" id="502180"/>
    <lineage>
        <taxon>Bacteria</taxon>
        <taxon>Bacillati</taxon>
        <taxon>Actinomycetota</taxon>
        <taxon>Actinomycetes</taxon>
        <taxon>Streptosporangiales</taxon>
        <taxon>Thermomonosporaceae</taxon>
        <taxon>Actinoallomurus</taxon>
    </lineage>
</organism>
<dbReference type="Pfam" id="PF14078">
    <property type="entry name" value="DUF4259"/>
    <property type="match status" value="1"/>
</dbReference>
<evidence type="ECO:0000313" key="2">
    <source>
        <dbReference type="Proteomes" id="UP001500503"/>
    </source>
</evidence>
<evidence type="ECO:0008006" key="3">
    <source>
        <dbReference type="Google" id="ProtNLM"/>
    </source>
</evidence>
<keyword evidence="2" id="KW-1185">Reference proteome</keyword>
<comment type="caution">
    <text evidence="1">The sequence shown here is derived from an EMBL/GenBank/DDBJ whole genome shotgun (WGS) entry which is preliminary data.</text>
</comment>
<proteinExistence type="predicted"/>
<dbReference type="InterPro" id="IPR025355">
    <property type="entry name" value="DUF4259"/>
</dbReference>
<sequence length="140" mass="14922">MGTWGKGPFDDDTAMDFFDALSHSDENVRTERLKAAILRVSRAPGSVGYTEGVEAVVAASLLAGMTPPFTNVEWVASLPTALTAELADDATVAVERAHSPASDLHESWSEAGGYDQVWKALTPVLRTLRAAGESKQDGLF</sequence>
<gene>
    <name evidence="1" type="ORF">GCM10023191_101620</name>
</gene>
<dbReference type="Proteomes" id="UP001500503">
    <property type="component" value="Unassembled WGS sequence"/>
</dbReference>
<reference evidence="2" key="1">
    <citation type="journal article" date="2019" name="Int. J. Syst. Evol. Microbiol.">
        <title>The Global Catalogue of Microorganisms (GCM) 10K type strain sequencing project: providing services to taxonomists for standard genome sequencing and annotation.</title>
        <authorList>
            <consortium name="The Broad Institute Genomics Platform"/>
            <consortium name="The Broad Institute Genome Sequencing Center for Infectious Disease"/>
            <person name="Wu L."/>
            <person name="Ma J."/>
        </authorList>
    </citation>
    <scope>NUCLEOTIDE SEQUENCE [LARGE SCALE GENOMIC DNA]</scope>
    <source>
        <strain evidence="2">JCM 17933</strain>
    </source>
</reference>
<dbReference type="RefSeq" id="WP_345475866.1">
    <property type="nucleotide sequence ID" value="NZ_BAABHF010000085.1"/>
</dbReference>
<evidence type="ECO:0000313" key="1">
    <source>
        <dbReference type="EMBL" id="GAA4522356.1"/>
    </source>
</evidence>
<dbReference type="EMBL" id="BAABHF010000085">
    <property type="protein sequence ID" value="GAA4522356.1"/>
    <property type="molecule type" value="Genomic_DNA"/>
</dbReference>
<name>A0ABP8RAK6_9ACTN</name>